<reference evidence="1 2" key="1">
    <citation type="submission" date="2018-09" db="EMBL/GenBank/DDBJ databases">
        <title>Genomic investigation of the strawberry pathogen Phytophthora fragariae indicates pathogenicity is determined by transcriptional variation in three key races.</title>
        <authorList>
            <person name="Adams T.M."/>
            <person name="Armitage A.D."/>
            <person name="Sobczyk M.K."/>
            <person name="Bates H.J."/>
            <person name="Dunwell J.M."/>
            <person name="Nellist C.F."/>
            <person name="Harrison R.J."/>
        </authorList>
    </citation>
    <scope>NUCLEOTIDE SEQUENCE [LARGE SCALE GENOMIC DNA]</scope>
    <source>
        <strain evidence="1 2">SCRP249</strain>
    </source>
</reference>
<organism evidence="1 2">
    <name type="scientific">Phytophthora rubi</name>
    <dbReference type="NCBI Taxonomy" id="129364"/>
    <lineage>
        <taxon>Eukaryota</taxon>
        <taxon>Sar</taxon>
        <taxon>Stramenopiles</taxon>
        <taxon>Oomycota</taxon>
        <taxon>Peronosporomycetes</taxon>
        <taxon>Peronosporales</taxon>
        <taxon>Peronosporaceae</taxon>
        <taxon>Phytophthora</taxon>
    </lineage>
</organism>
<name>A0A6A3GBX8_9STRA</name>
<dbReference type="EMBL" id="QXFV01010247">
    <property type="protein sequence ID" value="KAE8953977.1"/>
    <property type="molecule type" value="Genomic_DNA"/>
</dbReference>
<evidence type="ECO:0000313" key="1">
    <source>
        <dbReference type="EMBL" id="KAE8953977.1"/>
    </source>
</evidence>
<proteinExistence type="predicted"/>
<sequence length="139" mass="15308">MEGETSKPDNGEQLVEPRMLVLSALLPYGDETRLAITCCLGSTETALGSHDGHRWRSMGNSSLPVESWKSIWERKAWNEYGLPRAPGSEVTEASLDGYTDGVDWDEDLPRQVNGGTPEWLAAPQEHRTITILGANSRPT</sequence>
<dbReference type="Proteomes" id="UP000429607">
    <property type="component" value="Unassembled WGS sequence"/>
</dbReference>
<evidence type="ECO:0000313" key="2">
    <source>
        <dbReference type="Proteomes" id="UP000429607"/>
    </source>
</evidence>
<protein>
    <submittedName>
        <fullName evidence="1">Uncharacterized protein</fullName>
    </submittedName>
</protein>
<accession>A0A6A3GBX8</accession>
<dbReference type="AlphaFoldDB" id="A0A6A3GBX8"/>
<comment type="caution">
    <text evidence="1">The sequence shown here is derived from an EMBL/GenBank/DDBJ whole genome shotgun (WGS) entry which is preliminary data.</text>
</comment>
<gene>
    <name evidence="1" type="ORF">PR001_g32676</name>
</gene>